<organism evidence="2 3">
    <name type="scientific">Stylophora pistillata</name>
    <name type="common">Smooth cauliflower coral</name>
    <dbReference type="NCBI Taxonomy" id="50429"/>
    <lineage>
        <taxon>Eukaryota</taxon>
        <taxon>Metazoa</taxon>
        <taxon>Cnidaria</taxon>
        <taxon>Anthozoa</taxon>
        <taxon>Hexacorallia</taxon>
        <taxon>Scleractinia</taxon>
        <taxon>Astrocoeniina</taxon>
        <taxon>Pocilloporidae</taxon>
        <taxon>Stylophora</taxon>
    </lineage>
</organism>
<name>A0A2B4SIF6_STYPI</name>
<comment type="caution">
    <text evidence="2">The sequence shown here is derived from an EMBL/GenBank/DDBJ whole genome shotgun (WGS) entry which is preliminary data.</text>
</comment>
<accession>A0A2B4SIF6</accession>
<dbReference type="Proteomes" id="UP000225706">
    <property type="component" value="Unassembled WGS sequence"/>
</dbReference>
<evidence type="ECO:0000313" key="2">
    <source>
        <dbReference type="EMBL" id="PFX30444.1"/>
    </source>
</evidence>
<gene>
    <name evidence="2" type="ORF">AWC38_SpisGene4761</name>
</gene>
<evidence type="ECO:0000256" key="1">
    <source>
        <dbReference type="SAM" id="MobiDB-lite"/>
    </source>
</evidence>
<protein>
    <submittedName>
        <fullName evidence="2">Uncharacterized protein</fullName>
    </submittedName>
</protein>
<reference evidence="3" key="1">
    <citation type="journal article" date="2017" name="bioRxiv">
        <title>Comparative analysis of the genomes of Stylophora pistillata and Acropora digitifera provides evidence for extensive differences between species of corals.</title>
        <authorList>
            <person name="Voolstra C.R."/>
            <person name="Li Y."/>
            <person name="Liew Y.J."/>
            <person name="Baumgarten S."/>
            <person name="Zoccola D."/>
            <person name="Flot J.-F."/>
            <person name="Tambutte S."/>
            <person name="Allemand D."/>
            <person name="Aranda M."/>
        </authorList>
    </citation>
    <scope>NUCLEOTIDE SEQUENCE [LARGE SCALE GENOMIC DNA]</scope>
</reference>
<feature type="compositionally biased region" description="Low complexity" evidence="1">
    <location>
        <begin position="263"/>
        <end position="284"/>
    </location>
</feature>
<sequence length="297" mass="33435">MFPFLEFPFDFRIGMGGLISLIRDIKTVYKDLKVTLKLTARIVLKVHSIVEDVEQTVQELKATVKKLTSNVQPQDGMSEMPLEALVENVESKAISLKTALVNATSQVFNDELLRNTQEKWDMAMQYSRQSSEALANIVASSSLNVKGRGRSADDEVNSLEQSISLSELAGNDVQSEQEGTNDIDRALVPVFKEELHYNYDEEEIRDFEILPLDVMDNFWKCDIGCVNIDCVDFHQLATCRQASTSLSRKKRAKKCSKNRANYGKSSASRSGSSGKTSSKESTQTPAWYNPRKYPKQR</sequence>
<keyword evidence="3" id="KW-1185">Reference proteome</keyword>
<dbReference type="AlphaFoldDB" id="A0A2B4SIF6"/>
<feature type="region of interest" description="Disordered" evidence="1">
    <location>
        <begin position="250"/>
        <end position="297"/>
    </location>
</feature>
<evidence type="ECO:0000313" key="3">
    <source>
        <dbReference type="Proteomes" id="UP000225706"/>
    </source>
</evidence>
<dbReference type="EMBL" id="LSMT01000050">
    <property type="protein sequence ID" value="PFX30444.1"/>
    <property type="molecule type" value="Genomic_DNA"/>
</dbReference>
<proteinExistence type="predicted"/>